<dbReference type="GO" id="GO:0005829">
    <property type="term" value="C:cytosol"/>
    <property type="evidence" value="ECO:0007669"/>
    <property type="project" value="TreeGrafter"/>
</dbReference>
<dbReference type="Pfam" id="PF00248">
    <property type="entry name" value="Aldo_ket_red"/>
    <property type="match status" value="1"/>
</dbReference>
<accession>A0A8J3ZY68</accession>
<feature type="domain" description="NADP-dependent oxidoreductase" evidence="1">
    <location>
        <begin position="16"/>
        <end position="328"/>
    </location>
</feature>
<reference evidence="2" key="1">
    <citation type="submission" date="2021-01" db="EMBL/GenBank/DDBJ databases">
        <title>Whole genome shotgun sequence of Virgisporangium ochraceum NBRC 16418.</title>
        <authorList>
            <person name="Komaki H."/>
            <person name="Tamura T."/>
        </authorList>
    </citation>
    <scope>NUCLEOTIDE SEQUENCE</scope>
    <source>
        <strain evidence="2">NBRC 16418</strain>
    </source>
</reference>
<keyword evidence="3" id="KW-1185">Reference proteome</keyword>
<dbReference type="SUPFAM" id="SSF51430">
    <property type="entry name" value="NAD(P)-linked oxidoreductase"/>
    <property type="match status" value="1"/>
</dbReference>
<comment type="caution">
    <text evidence="2">The sequence shown here is derived from an EMBL/GenBank/DDBJ whole genome shotgun (WGS) entry which is preliminary data.</text>
</comment>
<evidence type="ECO:0000259" key="1">
    <source>
        <dbReference type="Pfam" id="PF00248"/>
    </source>
</evidence>
<dbReference type="EMBL" id="BOPH01000079">
    <property type="protein sequence ID" value="GIJ70388.1"/>
    <property type="molecule type" value="Genomic_DNA"/>
</dbReference>
<proteinExistence type="predicted"/>
<dbReference type="InterPro" id="IPR050523">
    <property type="entry name" value="AKR_Detox_Biosynth"/>
</dbReference>
<dbReference type="PANTHER" id="PTHR43364:SF6">
    <property type="entry name" value="OXIDOREDUCTASE-RELATED"/>
    <property type="match status" value="1"/>
</dbReference>
<dbReference type="Gene3D" id="3.20.20.100">
    <property type="entry name" value="NADP-dependent oxidoreductase domain"/>
    <property type="match status" value="1"/>
</dbReference>
<protein>
    <submittedName>
        <fullName evidence="2">Aldo/keto reductase</fullName>
    </submittedName>
</protein>
<dbReference type="Proteomes" id="UP000635606">
    <property type="component" value="Unassembled WGS sequence"/>
</dbReference>
<dbReference type="RefSeq" id="WP_203930289.1">
    <property type="nucleotide sequence ID" value="NZ_BOPH01000079.1"/>
</dbReference>
<dbReference type="InterPro" id="IPR036812">
    <property type="entry name" value="NAD(P)_OxRdtase_dom_sf"/>
</dbReference>
<evidence type="ECO:0000313" key="3">
    <source>
        <dbReference type="Proteomes" id="UP000635606"/>
    </source>
</evidence>
<sequence>MEKIELGTTGVQVSQLGLGCMQMGTATDEATSFRMLDAFADAGGDFLDTANCYMWWGGPQYQGGESEQLLAKWLSRNGNRNRAFVATKVAGLPVNVPELHAAQEAGDDPWPHVRFEGAGADTVRRGIDGSLKRLGVDHVDLFYVHVDDRATPLEETLAALDEIVVAGKARFIGWSNVRTWRLDRVRALAAQNGWAAPVAVQQRYSYLHQHPGTDHTSSAGEEMLSYLRDHRDTSLVAYSPILANLYDSADPEKHRFWPLYGNAKALEAVHTVAKEVGATGNQVALAWLLQRRDPRAFALMGPRTWEQFETIVPAIDLRLSDEQVRHLNDSA</sequence>
<gene>
    <name evidence="2" type="ORF">Voc01_053050</name>
</gene>
<name>A0A8J3ZY68_9ACTN</name>
<dbReference type="PROSITE" id="PS51257">
    <property type="entry name" value="PROKAR_LIPOPROTEIN"/>
    <property type="match status" value="1"/>
</dbReference>
<dbReference type="PANTHER" id="PTHR43364">
    <property type="entry name" value="NADH-SPECIFIC METHYLGLYOXAL REDUCTASE-RELATED"/>
    <property type="match status" value="1"/>
</dbReference>
<dbReference type="InterPro" id="IPR023210">
    <property type="entry name" value="NADP_OxRdtase_dom"/>
</dbReference>
<organism evidence="2 3">
    <name type="scientific">Virgisporangium ochraceum</name>
    <dbReference type="NCBI Taxonomy" id="65505"/>
    <lineage>
        <taxon>Bacteria</taxon>
        <taxon>Bacillati</taxon>
        <taxon>Actinomycetota</taxon>
        <taxon>Actinomycetes</taxon>
        <taxon>Micromonosporales</taxon>
        <taxon>Micromonosporaceae</taxon>
        <taxon>Virgisporangium</taxon>
    </lineage>
</organism>
<evidence type="ECO:0000313" key="2">
    <source>
        <dbReference type="EMBL" id="GIJ70388.1"/>
    </source>
</evidence>
<dbReference type="AlphaFoldDB" id="A0A8J3ZY68"/>